<dbReference type="EMBL" id="JABWUV010000006">
    <property type="protein sequence ID" value="KAF6349059.1"/>
    <property type="molecule type" value="Genomic_DNA"/>
</dbReference>
<proteinExistence type="predicted"/>
<name>A0A7J7XHA5_MYOMY</name>
<evidence type="ECO:0000313" key="2">
    <source>
        <dbReference type="Proteomes" id="UP000527355"/>
    </source>
</evidence>
<keyword evidence="2" id="KW-1185">Reference proteome</keyword>
<accession>A0A7J7XHA5</accession>
<gene>
    <name evidence="1" type="ORF">mMyoMyo1_011637</name>
</gene>
<protein>
    <submittedName>
        <fullName evidence="1">Uncharacterized protein</fullName>
    </submittedName>
</protein>
<organism evidence="1 2">
    <name type="scientific">Myotis myotis</name>
    <name type="common">Greater mouse-eared bat</name>
    <name type="synonym">Vespertilio myotis</name>
    <dbReference type="NCBI Taxonomy" id="51298"/>
    <lineage>
        <taxon>Eukaryota</taxon>
        <taxon>Metazoa</taxon>
        <taxon>Chordata</taxon>
        <taxon>Craniata</taxon>
        <taxon>Vertebrata</taxon>
        <taxon>Euteleostomi</taxon>
        <taxon>Mammalia</taxon>
        <taxon>Eutheria</taxon>
        <taxon>Laurasiatheria</taxon>
        <taxon>Chiroptera</taxon>
        <taxon>Yangochiroptera</taxon>
        <taxon>Vespertilionidae</taxon>
        <taxon>Myotis</taxon>
    </lineage>
</organism>
<reference evidence="1 2" key="1">
    <citation type="journal article" date="2020" name="Nature">
        <title>Six reference-quality genomes reveal evolution of bat adaptations.</title>
        <authorList>
            <person name="Jebb D."/>
            <person name="Huang Z."/>
            <person name="Pippel M."/>
            <person name="Hughes G.M."/>
            <person name="Lavrichenko K."/>
            <person name="Devanna P."/>
            <person name="Winkler S."/>
            <person name="Jermiin L.S."/>
            <person name="Skirmuntt E.C."/>
            <person name="Katzourakis A."/>
            <person name="Burkitt-Gray L."/>
            <person name="Ray D.A."/>
            <person name="Sullivan K.A.M."/>
            <person name="Roscito J.G."/>
            <person name="Kirilenko B.M."/>
            <person name="Davalos L.M."/>
            <person name="Corthals A.P."/>
            <person name="Power M.L."/>
            <person name="Jones G."/>
            <person name="Ransome R.D."/>
            <person name="Dechmann D.K.N."/>
            <person name="Locatelli A.G."/>
            <person name="Puechmaille S.J."/>
            <person name="Fedrigo O."/>
            <person name="Jarvis E.D."/>
            <person name="Hiller M."/>
            <person name="Vernes S.C."/>
            <person name="Myers E.W."/>
            <person name="Teeling E.C."/>
        </authorList>
    </citation>
    <scope>NUCLEOTIDE SEQUENCE [LARGE SCALE GENOMIC DNA]</scope>
    <source>
        <strain evidence="1">MMyoMyo1</strain>
        <tissue evidence="1">Flight muscle</tissue>
    </source>
</reference>
<comment type="caution">
    <text evidence="1">The sequence shown here is derived from an EMBL/GenBank/DDBJ whole genome shotgun (WGS) entry which is preliminary data.</text>
</comment>
<sequence>MPKPEVWPSPGVLQPTRPSLVPSSGLVSPSVIGVKYSCPACVARADGRIKWGSTIDGVRHWLDSRFVLSLAGPLPRLPAHSPRSCLSTGARAVVWGSLGFHAQLWPDLLCDPGQTLSPFWSSLSQQRKLSWRTPRSCLPFADTLPAHHVPLQVSGKWRQVPTPG</sequence>
<dbReference type="AlphaFoldDB" id="A0A7J7XHA5"/>
<dbReference type="Proteomes" id="UP000527355">
    <property type="component" value="Unassembled WGS sequence"/>
</dbReference>
<evidence type="ECO:0000313" key="1">
    <source>
        <dbReference type="EMBL" id="KAF6349059.1"/>
    </source>
</evidence>